<proteinExistence type="predicted"/>
<keyword evidence="2" id="KW-1185">Reference proteome</keyword>
<evidence type="ECO:0000313" key="2">
    <source>
        <dbReference type="Proteomes" id="UP001499951"/>
    </source>
</evidence>
<accession>A0ABN1ESA6</accession>
<dbReference type="EMBL" id="BAAADD010000005">
    <property type="protein sequence ID" value="GAA0573276.1"/>
    <property type="molecule type" value="Genomic_DNA"/>
</dbReference>
<gene>
    <name evidence="1" type="ORF">GCM10008942_22470</name>
</gene>
<evidence type="ECO:0000313" key="1">
    <source>
        <dbReference type="EMBL" id="GAA0573276.1"/>
    </source>
</evidence>
<name>A0ABN1ESA6_9PROT</name>
<protein>
    <submittedName>
        <fullName evidence="1">Uncharacterized protein</fullName>
    </submittedName>
</protein>
<comment type="caution">
    <text evidence="1">The sequence shown here is derived from an EMBL/GenBank/DDBJ whole genome shotgun (WGS) entry which is preliminary data.</text>
</comment>
<dbReference type="Proteomes" id="UP001499951">
    <property type="component" value="Unassembled WGS sequence"/>
</dbReference>
<organism evidence="1 2">
    <name type="scientific">Rhizomicrobium electricum</name>
    <dbReference type="NCBI Taxonomy" id="480070"/>
    <lineage>
        <taxon>Bacteria</taxon>
        <taxon>Pseudomonadati</taxon>
        <taxon>Pseudomonadota</taxon>
        <taxon>Alphaproteobacteria</taxon>
        <taxon>Micropepsales</taxon>
        <taxon>Micropepsaceae</taxon>
        <taxon>Rhizomicrobium</taxon>
    </lineage>
</organism>
<reference evidence="1 2" key="1">
    <citation type="journal article" date="2019" name="Int. J. Syst. Evol. Microbiol.">
        <title>The Global Catalogue of Microorganisms (GCM) 10K type strain sequencing project: providing services to taxonomists for standard genome sequencing and annotation.</title>
        <authorList>
            <consortium name="The Broad Institute Genomics Platform"/>
            <consortium name="The Broad Institute Genome Sequencing Center for Infectious Disease"/>
            <person name="Wu L."/>
            <person name="Ma J."/>
        </authorList>
    </citation>
    <scope>NUCLEOTIDE SEQUENCE [LARGE SCALE GENOMIC DNA]</scope>
    <source>
        <strain evidence="1 2">JCM 15089</strain>
    </source>
</reference>
<sequence length="62" mass="7126">MKPFVRFGRRLSLPSTVQIRHELRAFIVEEDVREECAAKEGLSAGATWDEIYAHRDIRTAPV</sequence>
<dbReference type="RefSeq" id="WP_166934573.1">
    <property type="nucleotide sequence ID" value="NZ_BAAADD010000005.1"/>
</dbReference>